<comment type="caution">
    <text evidence="1">The sequence shown here is derived from an EMBL/GenBank/DDBJ whole genome shotgun (WGS) entry which is preliminary data.</text>
</comment>
<dbReference type="EMBL" id="CASHSV030000716">
    <property type="protein sequence ID" value="CAJ2672476.1"/>
    <property type="molecule type" value="Genomic_DNA"/>
</dbReference>
<sequence>MTRRKVKLAYIIDNSKRRATFIKRKKGLIKKIDEITTLCGVEGCAIIFSQNDPQPAIWPSPSGVHTVLSRFRSLPELEQSKKMQNQESFLMGRIRKGEEQLNKLRNENRKKELTQLMFQCLNADQIIDDVNMNDVNGLYWLIEQNMKKIERHMEETQVATVVENRAENVIGSVQGMENNIGAMQTQHLSLDFMTNNNFGDVLPFVNGNNEPNGNRAENAIGSVHRMKNNIGAMQTQHLSLDFMTNNNFGDVLPFENGNNVPNGLWP</sequence>
<name>A0ACB0LTI2_TRIPR</name>
<evidence type="ECO:0000313" key="1">
    <source>
        <dbReference type="EMBL" id="CAJ2672476.1"/>
    </source>
</evidence>
<evidence type="ECO:0000313" key="2">
    <source>
        <dbReference type="Proteomes" id="UP001177021"/>
    </source>
</evidence>
<reference evidence="1" key="1">
    <citation type="submission" date="2023-10" db="EMBL/GenBank/DDBJ databases">
        <authorList>
            <person name="Rodriguez Cubillos JULIANA M."/>
            <person name="De Vega J."/>
        </authorList>
    </citation>
    <scope>NUCLEOTIDE SEQUENCE</scope>
</reference>
<proteinExistence type="predicted"/>
<accession>A0ACB0LTI2</accession>
<dbReference type="Proteomes" id="UP001177021">
    <property type="component" value="Unassembled WGS sequence"/>
</dbReference>
<protein>
    <submittedName>
        <fullName evidence="1">Uncharacterized protein</fullName>
    </submittedName>
</protein>
<gene>
    <name evidence="1" type="ORF">MILVUS5_LOCUS36101</name>
</gene>
<organism evidence="1 2">
    <name type="scientific">Trifolium pratense</name>
    <name type="common">Red clover</name>
    <dbReference type="NCBI Taxonomy" id="57577"/>
    <lineage>
        <taxon>Eukaryota</taxon>
        <taxon>Viridiplantae</taxon>
        <taxon>Streptophyta</taxon>
        <taxon>Embryophyta</taxon>
        <taxon>Tracheophyta</taxon>
        <taxon>Spermatophyta</taxon>
        <taxon>Magnoliopsida</taxon>
        <taxon>eudicotyledons</taxon>
        <taxon>Gunneridae</taxon>
        <taxon>Pentapetalae</taxon>
        <taxon>rosids</taxon>
        <taxon>fabids</taxon>
        <taxon>Fabales</taxon>
        <taxon>Fabaceae</taxon>
        <taxon>Papilionoideae</taxon>
        <taxon>50 kb inversion clade</taxon>
        <taxon>NPAAA clade</taxon>
        <taxon>Hologalegina</taxon>
        <taxon>IRL clade</taxon>
        <taxon>Trifolieae</taxon>
        <taxon>Trifolium</taxon>
    </lineage>
</organism>
<keyword evidence="2" id="KW-1185">Reference proteome</keyword>